<sequence length="246" mass="27088">MSARGATQTGTRLTLDLWHPRCWAIESTKRRPGGILAHAIYHAPETGAETSTVNGLFTAYGDSAAEVEALLDEIQASEYGGEVRELQERFGRTAARVAPGQVAREFFLEYDPREMICPTLLEHGFVHSAPTRIEDGTEYWDVCFTGERGEVGTALDAVREASGAEITVERIASSETVDSERARRLGTLTPTQREVFELARESGYYQWPRGVSTRELAAEAGVSKTTLLEHLRKAESKLLDPDDEGA</sequence>
<evidence type="ECO:0000313" key="5">
    <source>
        <dbReference type="Proteomes" id="UP001254813"/>
    </source>
</evidence>
<evidence type="ECO:0000256" key="2">
    <source>
        <dbReference type="ARBA" id="ARBA00023163"/>
    </source>
</evidence>
<keyword evidence="2" id="KW-0804">Transcription</keyword>
<dbReference type="RefSeq" id="WP_310926939.1">
    <property type="nucleotide sequence ID" value="NZ_JAMQOQ010000001.1"/>
</dbReference>
<dbReference type="Pfam" id="PF04967">
    <property type="entry name" value="HTH_10"/>
    <property type="match status" value="1"/>
</dbReference>
<keyword evidence="1" id="KW-0805">Transcription regulation</keyword>
<feature type="domain" description="HTH bat-type" evidence="3">
    <location>
        <begin position="188"/>
        <end position="239"/>
    </location>
</feature>
<dbReference type="Gene3D" id="1.10.10.10">
    <property type="entry name" value="Winged helix-like DNA-binding domain superfamily/Winged helix DNA-binding domain"/>
    <property type="match status" value="1"/>
</dbReference>
<accession>A0ABU2FYI1</accession>
<evidence type="ECO:0000259" key="3">
    <source>
        <dbReference type="Pfam" id="PF04967"/>
    </source>
</evidence>
<dbReference type="EMBL" id="JAMQOQ010000001">
    <property type="protein sequence ID" value="MDS0293113.1"/>
    <property type="molecule type" value="Genomic_DNA"/>
</dbReference>
<organism evidence="4 5">
    <name type="scientific">Halogeometricum luteum</name>
    <dbReference type="NCBI Taxonomy" id="2950537"/>
    <lineage>
        <taxon>Archaea</taxon>
        <taxon>Methanobacteriati</taxon>
        <taxon>Methanobacteriota</taxon>
        <taxon>Stenosarchaea group</taxon>
        <taxon>Halobacteria</taxon>
        <taxon>Halobacteriales</taxon>
        <taxon>Haloferacaceae</taxon>
        <taxon>Halogeometricum</taxon>
    </lineage>
</organism>
<dbReference type="InterPro" id="IPR007050">
    <property type="entry name" value="HTH_bacterioopsin"/>
</dbReference>
<dbReference type="InterPro" id="IPR036388">
    <property type="entry name" value="WH-like_DNA-bd_sf"/>
</dbReference>
<protein>
    <submittedName>
        <fullName evidence="4">Helix-turn-helix domain-containing protein</fullName>
    </submittedName>
</protein>
<gene>
    <name evidence="4" type="ORF">NDI79_02870</name>
</gene>
<keyword evidence="5" id="KW-1185">Reference proteome</keyword>
<dbReference type="PANTHER" id="PTHR34236">
    <property type="entry name" value="DIMETHYL SULFOXIDE REDUCTASE TRANSCRIPTIONAL ACTIVATOR"/>
    <property type="match status" value="1"/>
</dbReference>
<comment type="caution">
    <text evidence="4">The sequence shown here is derived from an EMBL/GenBank/DDBJ whole genome shotgun (WGS) entry which is preliminary data.</text>
</comment>
<dbReference type="PANTHER" id="PTHR34236:SF1">
    <property type="entry name" value="DIMETHYL SULFOXIDE REDUCTASE TRANSCRIPTIONAL ACTIVATOR"/>
    <property type="match status" value="1"/>
</dbReference>
<dbReference type="Proteomes" id="UP001254813">
    <property type="component" value="Unassembled WGS sequence"/>
</dbReference>
<proteinExistence type="predicted"/>
<evidence type="ECO:0000256" key="1">
    <source>
        <dbReference type="ARBA" id="ARBA00023015"/>
    </source>
</evidence>
<name>A0ABU2FYI1_9EURY</name>
<reference evidence="4 5" key="1">
    <citation type="submission" date="2022-06" db="EMBL/GenBank/DDBJ databases">
        <title>Halogeometricum sp. a new haloarchaeum isolate from saline soil.</title>
        <authorList>
            <person name="Strakova D."/>
            <person name="Galisteo C."/>
            <person name="Sanchez-Porro C."/>
            <person name="Ventosa A."/>
        </authorList>
    </citation>
    <scope>NUCLEOTIDE SEQUENCE [LARGE SCALE GENOMIC DNA]</scope>
    <source>
        <strain evidence="5">S3BR25-2</strain>
    </source>
</reference>
<evidence type="ECO:0000313" key="4">
    <source>
        <dbReference type="EMBL" id="MDS0293113.1"/>
    </source>
</evidence>